<accession>A0AAD9MEL4</accession>
<organism evidence="2 3">
    <name type="scientific">Phyllachora maydis</name>
    <dbReference type="NCBI Taxonomy" id="1825666"/>
    <lineage>
        <taxon>Eukaryota</taxon>
        <taxon>Fungi</taxon>
        <taxon>Dikarya</taxon>
        <taxon>Ascomycota</taxon>
        <taxon>Pezizomycotina</taxon>
        <taxon>Sordariomycetes</taxon>
        <taxon>Sordariomycetidae</taxon>
        <taxon>Phyllachorales</taxon>
        <taxon>Phyllachoraceae</taxon>
        <taxon>Phyllachora</taxon>
    </lineage>
</organism>
<evidence type="ECO:0000256" key="1">
    <source>
        <dbReference type="SAM" id="MobiDB-lite"/>
    </source>
</evidence>
<keyword evidence="3" id="KW-1185">Reference proteome</keyword>
<gene>
    <name evidence="2" type="ORF">P8C59_005539</name>
</gene>
<evidence type="ECO:0000313" key="3">
    <source>
        <dbReference type="Proteomes" id="UP001217918"/>
    </source>
</evidence>
<dbReference type="EMBL" id="JAQQPM010000004">
    <property type="protein sequence ID" value="KAK2071088.1"/>
    <property type="molecule type" value="Genomic_DNA"/>
</dbReference>
<protein>
    <submittedName>
        <fullName evidence="2">Uncharacterized protein</fullName>
    </submittedName>
</protein>
<dbReference type="AlphaFoldDB" id="A0AAD9MEL4"/>
<feature type="region of interest" description="Disordered" evidence="1">
    <location>
        <begin position="1"/>
        <end position="30"/>
    </location>
</feature>
<proteinExistence type="predicted"/>
<feature type="region of interest" description="Disordered" evidence="1">
    <location>
        <begin position="525"/>
        <end position="577"/>
    </location>
</feature>
<feature type="compositionally biased region" description="Basic and acidic residues" evidence="1">
    <location>
        <begin position="393"/>
        <end position="410"/>
    </location>
</feature>
<dbReference type="PANTHER" id="PTHR38790:SF4">
    <property type="entry name" value="2EXR DOMAIN-CONTAINING PROTEIN"/>
    <property type="match status" value="1"/>
</dbReference>
<dbReference type="PANTHER" id="PTHR38790">
    <property type="entry name" value="2EXR DOMAIN-CONTAINING PROTEIN-RELATED"/>
    <property type="match status" value="1"/>
</dbReference>
<feature type="region of interest" description="Disordered" evidence="1">
    <location>
        <begin position="355"/>
        <end position="438"/>
    </location>
</feature>
<name>A0AAD9MEL4_9PEZI</name>
<reference evidence="2" key="1">
    <citation type="journal article" date="2023" name="Mol. Plant Microbe Interact.">
        <title>Elucidating the Obligate Nature and Biological Capacity of an Invasive Fungal Corn Pathogen.</title>
        <authorList>
            <person name="MacCready J.S."/>
            <person name="Roggenkamp E.M."/>
            <person name="Gdanetz K."/>
            <person name="Chilvers M.I."/>
        </authorList>
    </citation>
    <scope>NUCLEOTIDE SEQUENCE</scope>
    <source>
        <strain evidence="2">PM02</strain>
    </source>
</reference>
<sequence length="661" mass="72950">MTALNKDRQRRVRRTLWQPPQEGSRERELFEQNRHVSPLLRLPPELRNRIYELVLHVGQVNVRYRPWRHQRYRMPGPVPEPGGFYCVVLAPTEDPWAAGLPEKAALPGDDAPAPHRPSCPAVQKRAAADRGHGHGMTLLSGLCRQLYQETAMLPFMLNTWSFQNRAVMDRFVLKERRLSQMQRRSIHTIFMQGEISTTMEKFFGGLHFIHGVDGRILQYTYPDIKTRHCGGLAEQLAVVRLRLRLAESGMSLVIVRVNFIPYSGLLHRGHIRPESPGAEGIRPRMNPEDADVPLSRLHGETGVGGQPAHALDQADPPLAPLCRCPGRQGALLGVVDMPRRASLPSAQPVLRPLADGEDLSASSGSPGPLYASDHGGEDSSPSEEDQASVSSQDRLDGIRGLNFREDESSRRLCRSPTLEYFRPDAHTMRPSPPRRQDTDDDADVISFDHIEDVAAGAEPAAPVARPSLPSRQGTDDDFITVEHVEDAATTAGAITVRVHPAMPHGQDTATPDDDIIAVEYVEDATVPAPPPARRPAWAHTPSPRPPPRSPGEHPWRGGDPGRAADGSSSSASALPRLRWVTREQHTGADGSSWRLLSSVWPAHVARFLRDQAAPAPVTEARPYYSSPVSAARLQRHLQGLVGEYVLVWRDGERVPACLTTT</sequence>
<feature type="compositionally biased region" description="Low complexity" evidence="1">
    <location>
        <begin position="561"/>
        <end position="577"/>
    </location>
</feature>
<dbReference type="Proteomes" id="UP001217918">
    <property type="component" value="Unassembled WGS sequence"/>
</dbReference>
<comment type="caution">
    <text evidence="2">The sequence shown here is derived from an EMBL/GenBank/DDBJ whole genome shotgun (WGS) entry which is preliminary data.</text>
</comment>
<evidence type="ECO:0000313" key="2">
    <source>
        <dbReference type="EMBL" id="KAK2071088.1"/>
    </source>
</evidence>